<dbReference type="PANTHER" id="PTHR43649:SF33">
    <property type="entry name" value="POLYGALACTURONAN_RHAMNOGALACTURONAN-BINDING PROTEIN YTCQ"/>
    <property type="match status" value="1"/>
</dbReference>
<dbReference type="Pfam" id="PF01547">
    <property type="entry name" value="SBP_bac_1"/>
    <property type="match status" value="1"/>
</dbReference>
<dbReference type="SUPFAM" id="SSF53850">
    <property type="entry name" value="Periplasmic binding protein-like II"/>
    <property type="match status" value="1"/>
</dbReference>
<dbReference type="PANTHER" id="PTHR43649">
    <property type="entry name" value="ARABINOSE-BINDING PROTEIN-RELATED"/>
    <property type="match status" value="1"/>
</dbReference>
<name>A0A917CNY7_9BACL</name>
<evidence type="ECO:0000256" key="3">
    <source>
        <dbReference type="ARBA" id="ARBA00023136"/>
    </source>
</evidence>
<dbReference type="Proteomes" id="UP000644756">
    <property type="component" value="Unassembled WGS sequence"/>
</dbReference>
<reference evidence="7" key="2">
    <citation type="submission" date="2020-09" db="EMBL/GenBank/DDBJ databases">
        <authorList>
            <person name="Sun Q."/>
            <person name="Zhou Y."/>
        </authorList>
    </citation>
    <scope>NUCLEOTIDE SEQUENCE</scope>
    <source>
        <strain evidence="7">CGMCC 1.12987</strain>
    </source>
</reference>
<evidence type="ECO:0000256" key="1">
    <source>
        <dbReference type="ARBA" id="ARBA00022475"/>
    </source>
</evidence>
<proteinExistence type="predicted"/>
<evidence type="ECO:0000256" key="6">
    <source>
        <dbReference type="SAM" id="Phobius"/>
    </source>
</evidence>
<reference evidence="7" key="1">
    <citation type="journal article" date="2014" name="Int. J. Syst. Evol. Microbiol.">
        <title>Complete genome sequence of Corynebacterium casei LMG S-19264T (=DSM 44701T), isolated from a smear-ripened cheese.</title>
        <authorList>
            <consortium name="US DOE Joint Genome Institute (JGI-PGF)"/>
            <person name="Walter F."/>
            <person name="Albersmeier A."/>
            <person name="Kalinowski J."/>
            <person name="Ruckert C."/>
        </authorList>
    </citation>
    <scope>NUCLEOTIDE SEQUENCE</scope>
    <source>
        <strain evidence="7">CGMCC 1.12987</strain>
    </source>
</reference>
<keyword evidence="3 6" id="KW-0472">Membrane</keyword>
<evidence type="ECO:0000256" key="5">
    <source>
        <dbReference type="ARBA" id="ARBA00023288"/>
    </source>
</evidence>
<keyword evidence="1" id="KW-1003">Cell membrane</keyword>
<sequence length="507" mass="57796">MKSTKMYFSLLFAVMCAGFIVFLYGYNTNALNDAETDHFFEERISIVVNSLGMTFPEGLDENNNPYLDYIKQNTQLDIEVILPPSEGYEDKLNMIMASGNYPDLINVINNVWVSNYVKQDALMPLDDLIDRYGPALKEAIPEEAWDKVRFNGSIYAVPSINEVKGVEIMYARKDWLDKLGLQPPQTLEEYYEVIKAFTLNDPDGNGLDDTIGLLMTENLGRSAPFFGAYGVQLGQWTERDGRLVYSDILPETKEALAYLNTLYEEGLLDPEFPINRNKSLEQKIVSGKVGLYSATWYDTRGPIALNKSRDPNAEWIPLAYPTGPKGHKGVYDRPIVRQYSVIPANSNQAPAVIKFLNFIAGEGQQQLKLGFENEVWQRDNEKIITNFSEHDKHLYRGIYSSLVDVAVPEMVKLRLDSLGEHFQLYNNLQLIEQNLIQNEFTGLPMPAMGKFNHKLTELVDIFTQIIVGVIPLNEFDHYVEWWRSEGGDEMTREVNEWYDQTVGRGGP</sequence>
<keyword evidence="6" id="KW-1133">Transmembrane helix</keyword>
<evidence type="ECO:0000313" key="7">
    <source>
        <dbReference type="EMBL" id="GGF94419.1"/>
    </source>
</evidence>
<accession>A0A917CNY7</accession>
<evidence type="ECO:0000256" key="2">
    <source>
        <dbReference type="ARBA" id="ARBA00022729"/>
    </source>
</evidence>
<evidence type="ECO:0000256" key="4">
    <source>
        <dbReference type="ARBA" id="ARBA00023139"/>
    </source>
</evidence>
<dbReference type="EMBL" id="BMGR01000003">
    <property type="protein sequence ID" value="GGF94419.1"/>
    <property type="molecule type" value="Genomic_DNA"/>
</dbReference>
<keyword evidence="4" id="KW-0564">Palmitate</keyword>
<keyword evidence="5 7" id="KW-0449">Lipoprotein</keyword>
<dbReference type="AlphaFoldDB" id="A0A917CNY7"/>
<keyword evidence="2" id="KW-0732">Signal</keyword>
<comment type="caution">
    <text evidence="7">The sequence shown here is derived from an EMBL/GenBank/DDBJ whole genome shotgun (WGS) entry which is preliminary data.</text>
</comment>
<protein>
    <submittedName>
        <fullName evidence="7">Lipoprotein LipO</fullName>
    </submittedName>
</protein>
<gene>
    <name evidence="7" type="primary">lipO</name>
    <name evidence="7" type="ORF">GCM10010916_09710</name>
</gene>
<dbReference type="InterPro" id="IPR006059">
    <property type="entry name" value="SBP"/>
</dbReference>
<keyword evidence="8" id="KW-1185">Reference proteome</keyword>
<evidence type="ECO:0000313" key="8">
    <source>
        <dbReference type="Proteomes" id="UP000644756"/>
    </source>
</evidence>
<feature type="transmembrane region" description="Helical" evidence="6">
    <location>
        <begin position="7"/>
        <end position="26"/>
    </location>
</feature>
<dbReference type="CDD" id="cd13580">
    <property type="entry name" value="PBP2_AlgQ_like_1"/>
    <property type="match status" value="1"/>
</dbReference>
<keyword evidence="6" id="KW-0812">Transmembrane</keyword>
<dbReference type="InterPro" id="IPR050490">
    <property type="entry name" value="Bact_solute-bd_prot1"/>
</dbReference>
<dbReference type="Gene3D" id="3.40.190.10">
    <property type="entry name" value="Periplasmic binding protein-like II"/>
    <property type="match status" value="2"/>
</dbReference>
<organism evidence="7 8">
    <name type="scientific">Paenibacillus abyssi</name>
    <dbReference type="NCBI Taxonomy" id="1340531"/>
    <lineage>
        <taxon>Bacteria</taxon>
        <taxon>Bacillati</taxon>
        <taxon>Bacillota</taxon>
        <taxon>Bacilli</taxon>
        <taxon>Bacillales</taxon>
        <taxon>Paenibacillaceae</taxon>
        <taxon>Paenibacillus</taxon>
    </lineage>
</organism>